<dbReference type="EMBL" id="JAAZON010000112">
    <property type="protein sequence ID" value="NMC62091.1"/>
    <property type="molecule type" value="Genomic_DNA"/>
</dbReference>
<sequence length="298" mass="34437">PLQSQNVDKSLVQESILRELGAYREQELLQALKPGLQHIDRQEQRLLLLKDPVILSLLKEIRLIDPTQIAGNSHEEKQFLEFLKQMCKEVPMKESRTSNENFARRDLEEGLARLEQQFRSEQSRPIDPKALELRNLVSSIEQLMKGHEFLDRVNTLMNMLGEPALMLFPSLVHGFASQLELLSYPNPKHSEVEEDETGTSKHEKKQAYKRFEFDMNFEGIGRIQTRAFFRDGEFLLDLCVENNSIAEFVNQRLSKFEAFLHLQGYERTELHISVAPFSEITPSWVPMLLGAASNNETI</sequence>
<dbReference type="AlphaFoldDB" id="A0A7X9FPU8"/>
<organism evidence="1 2">
    <name type="scientific">SAR324 cluster bacterium</name>
    <dbReference type="NCBI Taxonomy" id="2024889"/>
    <lineage>
        <taxon>Bacteria</taxon>
        <taxon>Deltaproteobacteria</taxon>
        <taxon>SAR324 cluster</taxon>
    </lineage>
</organism>
<name>A0A7X9FPU8_9DELT</name>
<evidence type="ECO:0000313" key="1">
    <source>
        <dbReference type="EMBL" id="NMC62091.1"/>
    </source>
</evidence>
<dbReference type="Proteomes" id="UP000524246">
    <property type="component" value="Unassembled WGS sequence"/>
</dbReference>
<proteinExistence type="predicted"/>
<protein>
    <recommendedName>
        <fullName evidence="3">Flagellar hook-length control protein-like C-terminal domain-containing protein</fullName>
    </recommendedName>
</protein>
<feature type="non-terminal residue" evidence="1">
    <location>
        <position position="1"/>
    </location>
</feature>
<accession>A0A7X9FPU8</accession>
<comment type="caution">
    <text evidence="1">The sequence shown here is derived from an EMBL/GenBank/DDBJ whole genome shotgun (WGS) entry which is preliminary data.</text>
</comment>
<evidence type="ECO:0008006" key="3">
    <source>
        <dbReference type="Google" id="ProtNLM"/>
    </source>
</evidence>
<gene>
    <name evidence="1" type="ORF">GYA55_02885</name>
</gene>
<evidence type="ECO:0000313" key="2">
    <source>
        <dbReference type="Proteomes" id="UP000524246"/>
    </source>
</evidence>
<reference evidence="1 2" key="1">
    <citation type="journal article" date="2020" name="Biotechnol. Biofuels">
        <title>New insights from the biogas microbiome by comprehensive genome-resolved metagenomics of nearly 1600 species originating from multiple anaerobic digesters.</title>
        <authorList>
            <person name="Campanaro S."/>
            <person name="Treu L."/>
            <person name="Rodriguez-R L.M."/>
            <person name="Kovalovszki A."/>
            <person name="Ziels R.M."/>
            <person name="Maus I."/>
            <person name="Zhu X."/>
            <person name="Kougias P.G."/>
            <person name="Basile A."/>
            <person name="Luo G."/>
            <person name="Schluter A."/>
            <person name="Konstantinidis K.T."/>
            <person name="Angelidaki I."/>
        </authorList>
    </citation>
    <scope>NUCLEOTIDE SEQUENCE [LARGE SCALE GENOMIC DNA]</scope>
    <source>
        <strain evidence="1">AS27yjCOA_65</strain>
    </source>
</reference>